<dbReference type="AlphaFoldDB" id="A0A816RN75"/>
<sequence length="49" mass="5165">MFHNKLDGFGGDPRVVVGTNINPKIHSSLQQISSSGLATNKSRVSAAVK</sequence>
<gene>
    <name evidence="1" type="ORF">DARMORV10_C01P44790.1</name>
</gene>
<organism evidence="1">
    <name type="scientific">Brassica napus</name>
    <name type="common">Rape</name>
    <dbReference type="NCBI Taxonomy" id="3708"/>
    <lineage>
        <taxon>Eukaryota</taxon>
        <taxon>Viridiplantae</taxon>
        <taxon>Streptophyta</taxon>
        <taxon>Embryophyta</taxon>
        <taxon>Tracheophyta</taxon>
        <taxon>Spermatophyta</taxon>
        <taxon>Magnoliopsida</taxon>
        <taxon>eudicotyledons</taxon>
        <taxon>Gunneridae</taxon>
        <taxon>Pentapetalae</taxon>
        <taxon>rosids</taxon>
        <taxon>malvids</taxon>
        <taxon>Brassicales</taxon>
        <taxon>Brassicaceae</taxon>
        <taxon>Brassiceae</taxon>
        <taxon>Brassica</taxon>
    </lineage>
</organism>
<accession>A0A816RN75</accession>
<dbReference type="EMBL" id="HG994365">
    <property type="protein sequence ID" value="CAF2077710.1"/>
    <property type="molecule type" value="Genomic_DNA"/>
</dbReference>
<reference evidence="1" key="1">
    <citation type="submission" date="2021-01" db="EMBL/GenBank/DDBJ databases">
        <authorList>
            <consortium name="Genoscope - CEA"/>
            <person name="William W."/>
        </authorList>
    </citation>
    <scope>NUCLEOTIDE SEQUENCE</scope>
</reference>
<evidence type="ECO:0000313" key="1">
    <source>
        <dbReference type="EMBL" id="CAF2077710.1"/>
    </source>
</evidence>
<protein>
    <submittedName>
        <fullName evidence="1">(rape) hypothetical protein</fullName>
    </submittedName>
</protein>
<proteinExistence type="predicted"/>
<feature type="non-terminal residue" evidence="1">
    <location>
        <position position="1"/>
    </location>
</feature>
<dbReference type="Proteomes" id="UP001295469">
    <property type="component" value="Chromosome C01"/>
</dbReference>
<name>A0A816RN75_BRANA</name>